<organism evidence="1 2">
    <name type="scientific">Gordonia phage Azira</name>
    <dbReference type="NCBI Taxonomy" id="3035369"/>
    <lineage>
        <taxon>Viruses</taxon>
        <taxon>Duplodnaviria</taxon>
        <taxon>Heunggongvirae</taxon>
        <taxon>Uroviricota</taxon>
        <taxon>Caudoviricetes</taxon>
        <taxon>Aziravirus</taxon>
        <taxon>Aziravirus azira</taxon>
    </lineage>
</organism>
<name>A0AAF0K1B1_9CAUD</name>
<proteinExistence type="predicted"/>
<accession>A0AAF0K1B1</accession>
<dbReference type="EMBL" id="OQ709211">
    <property type="protein sequence ID" value="WGH21038.1"/>
    <property type="molecule type" value="Genomic_DNA"/>
</dbReference>
<keyword evidence="2" id="KW-1185">Reference proteome</keyword>
<dbReference type="GeneID" id="80559226"/>
<reference evidence="1 2" key="1">
    <citation type="submission" date="2023-03" db="EMBL/GenBank/DDBJ databases">
        <authorList>
            <person name="McGarrah C.E.E."/>
            <person name="Algarin-Martinez E.D."/>
            <person name="Cavasini M.E.D."/>
            <person name="Correa V."/>
            <person name="Danielson D.F."/>
            <person name="Dean W.R."/>
            <person name="French J.L."/>
            <person name="Gaskin N."/>
            <person name="Jain U."/>
            <person name="Janvier J."/>
            <person name="Macumber B.M."/>
            <person name="Martini F.K."/>
            <person name="Mazzei S.G."/>
            <person name="Mujica J.M."/>
            <person name="Odegaard O."/>
            <person name="Quarterman C."/>
            <person name="Rand T.M."/>
            <person name="Seidensticker N.S."/>
            <person name="Serrano T."/>
            <person name="Soltys A."/>
            <person name="Ungrey M.D."/>
            <person name="Pollenz R.S."/>
            <person name="Russell D.A."/>
            <person name="Jacobs-Sera D."/>
            <person name="Hatfull G.F."/>
        </authorList>
    </citation>
    <scope>NUCLEOTIDE SEQUENCE [LARGE SCALE GENOMIC DNA]</scope>
</reference>
<gene>
    <name evidence="1" type="primary">32</name>
    <name evidence="1" type="ORF">SEA_AZIRA_32</name>
</gene>
<dbReference type="KEGG" id="vg:80559226"/>
<evidence type="ECO:0000313" key="2">
    <source>
        <dbReference type="Proteomes" id="UP001223098"/>
    </source>
</evidence>
<dbReference type="Proteomes" id="UP001223098">
    <property type="component" value="Segment"/>
</dbReference>
<dbReference type="RefSeq" id="YP_010842435.1">
    <property type="nucleotide sequence ID" value="NC_079140.1"/>
</dbReference>
<evidence type="ECO:0000313" key="1">
    <source>
        <dbReference type="EMBL" id="WGH21038.1"/>
    </source>
</evidence>
<sequence length="127" mass="13904">MTFHPYITNDQADYADGIAPNVLAFLETQGITFTPDGVDVASPAALHDALQLAAQVHDTFDNDDDTAWHWLNLGGDDDLDYGGSYVQEALEPIAEELGVTFDNDYDTTDLHARLRAWGIAQGHHTMA</sequence>
<protein>
    <submittedName>
        <fullName evidence="1">Uncharacterized protein</fullName>
    </submittedName>
</protein>